<evidence type="ECO:0000256" key="4">
    <source>
        <dbReference type="SAM" id="Phobius"/>
    </source>
</evidence>
<dbReference type="InterPro" id="IPR032675">
    <property type="entry name" value="LRR_dom_sf"/>
</dbReference>
<dbReference type="EnsemblMetazoa" id="AALFPA23_005009.R6295">
    <property type="protein sequence ID" value="AALFPA23_005009.P6295"/>
    <property type="gene ID" value="AALFPA23_005009"/>
</dbReference>
<dbReference type="Pfam" id="PF12799">
    <property type="entry name" value="LRR_4"/>
    <property type="match status" value="1"/>
</dbReference>
<dbReference type="SUPFAM" id="SSF52058">
    <property type="entry name" value="L domain-like"/>
    <property type="match status" value="1"/>
</dbReference>
<dbReference type="PRINTS" id="PR00019">
    <property type="entry name" value="LEURICHRPT"/>
</dbReference>
<keyword evidence="2 5" id="KW-0732">Signal</keyword>
<dbReference type="InterPro" id="IPR050328">
    <property type="entry name" value="Dev_Immune_Receptor"/>
</dbReference>
<keyword evidence="3" id="KW-0677">Repeat</keyword>
<dbReference type="GeneID" id="115260634"/>
<protein>
    <recommendedName>
        <fullName evidence="8">Leucine-rich repeat protein</fullName>
    </recommendedName>
</protein>
<reference evidence="6" key="2">
    <citation type="submission" date="2025-05" db="UniProtKB">
        <authorList>
            <consortium name="EnsemblMetazoa"/>
        </authorList>
    </citation>
    <scope>IDENTIFICATION</scope>
    <source>
        <strain evidence="6">Foshan</strain>
    </source>
</reference>
<reference evidence="7" key="1">
    <citation type="journal article" date="2015" name="Proc. Natl. Acad. Sci. U.S.A.">
        <title>Genome sequence of the Asian Tiger mosquito, Aedes albopictus, reveals insights into its biology, genetics, and evolution.</title>
        <authorList>
            <person name="Chen X.G."/>
            <person name="Jiang X."/>
            <person name="Gu J."/>
            <person name="Xu M."/>
            <person name="Wu Y."/>
            <person name="Deng Y."/>
            <person name="Zhang C."/>
            <person name="Bonizzoni M."/>
            <person name="Dermauw W."/>
            <person name="Vontas J."/>
            <person name="Armbruster P."/>
            <person name="Huang X."/>
            <person name="Yang Y."/>
            <person name="Zhang H."/>
            <person name="He W."/>
            <person name="Peng H."/>
            <person name="Liu Y."/>
            <person name="Wu K."/>
            <person name="Chen J."/>
            <person name="Lirakis M."/>
            <person name="Topalis P."/>
            <person name="Van Leeuwen T."/>
            <person name="Hall A.B."/>
            <person name="Jiang X."/>
            <person name="Thorpe C."/>
            <person name="Mueller R.L."/>
            <person name="Sun C."/>
            <person name="Waterhouse R.M."/>
            <person name="Yan G."/>
            <person name="Tu Z.J."/>
            <person name="Fang X."/>
            <person name="James A.A."/>
        </authorList>
    </citation>
    <scope>NUCLEOTIDE SEQUENCE [LARGE SCALE GENOMIC DNA]</scope>
    <source>
        <strain evidence="7">Foshan</strain>
    </source>
</reference>
<sequence length="342" mass="39736">MLCWQIYIWFFLPIATTVAVHYECLPYPVRSVCKIEHISYHPGDQISFPAGYQQYHIRLPKSMRKTSSRVTHFDHQLYEAMHRPTSIEMIRVGLKELSLPTKLLLGDFSNNEIDSVNTTNEDNFHITYLDLSSNKLRNMNFVSALVNLEILHLGFNLIKVIPNSVLSTLTKLKYFYLQHNYFISSIPWNDIPRSTIHLDFNTNNLTEVVLTNISLPSLEYLNIRHNTLLKFNVTELLRAAPNLKEAYLLNSDLGEIQMRKIYAELTANNVTFKSPFKECEYDEESDMPYEACMTSYQKDSSSKISLQTVLLYLVLVGNVVVFMCIVLLVFKLINRNLIRYLQ</sequence>
<dbReference type="Proteomes" id="UP000069940">
    <property type="component" value="Unassembled WGS sequence"/>
</dbReference>
<dbReference type="InterPro" id="IPR025875">
    <property type="entry name" value="Leu-rich_rpt_4"/>
</dbReference>
<evidence type="ECO:0000313" key="7">
    <source>
        <dbReference type="Proteomes" id="UP000069940"/>
    </source>
</evidence>
<feature type="transmembrane region" description="Helical" evidence="4">
    <location>
        <begin position="309"/>
        <end position="330"/>
    </location>
</feature>
<evidence type="ECO:0000256" key="2">
    <source>
        <dbReference type="ARBA" id="ARBA00022729"/>
    </source>
</evidence>
<organism evidence="6 7">
    <name type="scientific">Aedes albopictus</name>
    <name type="common">Asian tiger mosquito</name>
    <name type="synonym">Stegomyia albopicta</name>
    <dbReference type="NCBI Taxonomy" id="7160"/>
    <lineage>
        <taxon>Eukaryota</taxon>
        <taxon>Metazoa</taxon>
        <taxon>Ecdysozoa</taxon>
        <taxon>Arthropoda</taxon>
        <taxon>Hexapoda</taxon>
        <taxon>Insecta</taxon>
        <taxon>Pterygota</taxon>
        <taxon>Neoptera</taxon>
        <taxon>Endopterygota</taxon>
        <taxon>Diptera</taxon>
        <taxon>Nematocera</taxon>
        <taxon>Culicoidea</taxon>
        <taxon>Culicidae</taxon>
        <taxon>Culicinae</taxon>
        <taxon>Aedini</taxon>
        <taxon>Aedes</taxon>
        <taxon>Stegomyia</taxon>
    </lineage>
</organism>
<accession>A0ABM1Y2B0</accession>
<evidence type="ECO:0000256" key="1">
    <source>
        <dbReference type="ARBA" id="ARBA00022614"/>
    </source>
</evidence>
<dbReference type="PROSITE" id="PS51450">
    <property type="entry name" value="LRR"/>
    <property type="match status" value="1"/>
</dbReference>
<dbReference type="PANTHER" id="PTHR24373">
    <property type="entry name" value="SLIT RELATED LEUCINE-RICH REPEAT NEURONAL PROTEIN"/>
    <property type="match status" value="1"/>
</dbReference>
<feature type="chain" id="PRO_5047432809" description="Leucine-rich repeat protein" evidence="5">
    <location>
        <begin position="20"/>
        <end position="342"/>
    </location>
</feature>
<proteinExistence type="predicted"/>
<dbReference type="PANTHER" id="PTHR24373:SF275">
    <property type="entry name" value="TIR DOMAIN-CONTAINING PROTEIN"/>
    <property type="match status" value="1"/>
</dbReference>
<keyword evidence="4" id="KW-0812">Transmembrane</keyword>
<dbReference type="RefSeq" id="XP_029717564.2">
    <property type="nucleotide sequence ID" value="XM_029861704.2"/>
</dbReference>
<evidence type="ECO:0008006" key="8">
    <source>
        <dbReference type="Google" id="ProtNLM"/>
    </source>
</evidence>
<keyword evidence="4" id="KW-1133">Transmembrane helix</keyword>
<dbReference type="InterPro" id="IPR001611">
    <property type="entry name" value="Leu-rich_rpt"/>
</dbReference>
<name>A0ABM1Y2B0_AEDAL</name>
<evidence type="ECO:0000256" key="5">
    <source>
        <dbReference type="SAM" id="SignalP"/>
    </source>
</evidence>
<keyword evidence="1" id="KW-0433">Leucine-rich repeat</keyword>
<keyword evidence="7" id="KW-1185">Reference proteome</keyword>
<keyword evidence="4" id="KW-0472">Membrane</keyword>
<dbReference type="Gene3D" id="3.80.10.10">
    <property type="entry name" value="Ribonuclease Inhibitor"/>
    <property type="match status" value="1"/>
</dbReference>
<evidence type="ECO:0000313" key="6">
    <source>
        <dbReference type="EnsemblMetazoa" id="AALFPA23_005009.P6295"/>
    </source>
</evidence>
<feature type="signal peptide" evidence="5">
    <location>
        <begin position="1"/>
        <end position="19"/>
    </location>
</feature>
<evidence type="ECO:0000256" key="3">
    <source>
        <dbReference type="ARBA" id="ARBA00022737"/>
    </source>
</evidence>